<gene>
    <name evidence="1" type="ORF">HDID_LOCUS9275</name>
</gene>
<organism evidence="1 2">
    <name type="scientific">Hymenolepis diminuta</name>
    <name type="common">Rat tapeworm</name>
    <dbReference type="NCBI Taxonomy" id="6216"/>
    <lineage>
        <taxon>Eukaryota</taxon>
        <taxon>Metazoa</taxon>
        <taxon>Spiralia</taxon>
        <taxon>Lophotrochozoa</taxon>
        <taxon>Platyhelminthes</taxon>
        <taxon>Cestoda</taxon>
        <taxon>Eucestoda</taxon>
        <taxon>Cyclophyllidea</taxon>
        <taxon>Hymenolepididae</taxon>
        <taxon>Hymenolepis</taxon>
    </lineage>
</organism>
<dbReference type="AlphaFoldDB" id="A0A3P7BMX2"/>
<protein>
    <submittedName>
        <fullName evidence="1">Uncharacterized protein</fullName>
    </submittedName>
</protein>
<evidence type="ECO:0000313" key="1">
    <source>
        <dbReference type="EMBL" id="VDL61594.1"/>
    </source>
</evidence>
<proteinExistence type="predicted"/>
<dbReference type="EMBL" id="UYSG01011249">
    <property type="protein sequence ID" value="VDL61594.1"/>
    <property type="molecule type" value="Genomic_DNA"/>
</dbReference>
<accession>A0A3P7BMX2</accession>
<name>A0A3P7BMX2_HYMDI</name>
<reference evidence="1 2" key="1">
    <citation type="submission" date="2018-11" db="EMBL/GenBank/DDBJ databases">
        <authorList>
            <consortium name="Pathogen Informatics"/>
        </authorList>
    </citation>
    <scope>NUCLEOTIDE SEQUENCE [LARGE SCALE GENOMIC DNA]</scope>
</reference>
<sequence length="40" mass="4698">MSHEVTEFNNSFIISRPSRQKESIKAERTRVRQAGMISIY</sequence>
<dbReference type="Proteomes" id="UP000274504">
    <property type="component" value="Unassembled WGS sequence"/>
</dbReference>
<evidence type="ECO:0000313" key="2">
    <source>
        <dbReference type="Proteomes" id="UP000274504"/>
    </source>
</evidence>